<feature type="domain" description="Aldehyde dehydrogenase" evidence="3">
    <location>
        <begin position="2"/>
        <end position="150"/>
    </location>
</feature>
<dbReference type="InterPro" id="IPR016161">
    <property type="entry name" value="Ald_DH/histidinol_DH"/>
</dbReference>
<dbReference type="PANTHER" id="PTHR43353">
    <property type="entry name" value="SUCCINATE-SEMIALDEHYDE DEHYDROGENASE, MITOCHONDRIAL"/>
    <property type="match status" value="1"/>
</dbReference>
<protein>
    <submittedName>
        <fullName evidence="4">NADP-dependent fatty aldehyde dehydrogenase</fullName>
        <ecNumber evidence="4">1.2.1.4</ecNumber>
    </submittedName>
</protein>
<organism evidence="4 5">
    <name type="scientific">Halomonas elongata</name>
    <dbReference type="NCBI Taxonomy" id="2746"/>
    <lineage>
        <taxon>Bacteria</taxon>
        <taxon>Pseudomonadati</taxon>
        <taxon>Pseudomonadota</taxon>
        <taxon>Gammaproteobacteria</taxon>
        <taxon>Oceanospirillales</taxon>
        <taxon>Halomonadaceae</taxon>
        <taxon>Halomonas</taxon>
    </lineage>
</organism>
<evidence type="ECO:0000259" key="3">
    <source>
        <dbReference type="Pfam" id="PF00171"/>
    </source>
</evidence>
<dbReference type="EC" id="1.2.1.4" evidence="4"/>
<feature type="region of interest" description="Disordered" evidence="2">
    <location>
        <begin position="175"/>
        <end position="197"/>
    </location>
</feature>
<comment type="caution">
    <text evidence="4">The sequence shown here is derived from an EMBL/GenBank/DDBJ whole genome shotgun (WGS) entry which is preliminary data.</text>
</comment>
<feature type="compositionally biased region" description="Polar residues" evidence="2">
    <location>
        <begin position="183"/>
        <end position="197"/>
    </location>
</feature>
<dbReference type="Proteomes" id="UP000092504">
    <property type="component" value="Unassembled WGS sequence"/>
</dbReference>
<dbReference type="InterPro" id="IPR050740">
    <property type="entry name" value="Aldehyde_DH_Superfamily"/>
</dbReference>
<dbReference type="GO" id="GO:0033721">
    <property type="term" value="F:aldehyde dehydrogenase (NADP+) activity"/>
    <property type="evidence" value="ECO:0007669"/>
    <property type="project" value="UniProtKB-EC"/>
</dbReference>
<dbReference type="InterPro" id="IPR015590">
    <property type="entry name" value="Aldehyde_DH_dom"/>
</dbReference>
<dbReference type="AlphaFoldDB" id="A0A1B8P1R1"/>
<proteinExistence type="predicted"/>
<name>A0A1B8P1R1_HALEL</name>
<dbReference type="PATRIC" id="fig|2746.7.peg.511"/>
<gene>
    <name evidence="4" type="primary">aldH</name>
    <name evidence="4" type="ORF">A8U91_00500</name>
</gene>
<keyword evidence="1 4" id="KW-0560">Oxidoreductase</keyword>
<dbReference type="PANTHER" id="PTHR43353:SF3">
    <property type="entry name" value="ALDEHYDE DEHYDROGENASE-RELATED"/>
    <property type="match status" value="1"/>
</dbReference>
<sequence length="197" mass="19971">MVVKGHPAHPGTSELVGRAVQAAVAECQLPEGVFSLLQGAGNEIGQALVTDPNIKAVGFTGSRAGGTALARLAQNRPEPIPVYAEMSSINPVFLMPEALEARGEALAEGFVGSLNMGAGQFCTNPGLVIGIQGEALDGFLATAAKAVEASGTQTMLTPGIRDAYDRGVAALASSDKAREVAHGQSSDAPTSARQACS</sequence>
<dbReference type="SUPFAM" id="SSF53720">
    <property type="entry name" value="ALDH-like"/>
    <property type="match status" value="1"/>
</dbReference>
<evidence type="ECO:0000313" key="5">
    <source>
        <dbReference type="Proteomes" id="UP000092504"/>
    </source>
</evidence>
<dbReference type="Gene3D" id="3.40.309.10">
    <property type="entry name" value="Aldehyde Dehydrogenase, Chain A, domain 2"/>
    <property type="match status" value="1"/>
</dbReference>
<evidence type="ECO:0000256" key="2">
    <source>
        <dbReference type="SAM" id="MobiDB-lite"/>
    </source>
</evidence>
<reference evidence="4 5" key="1">
    <citation type="submission" date="2016-06" db="EMBL/GenBank/DDBJ databases">
        <title>Genome sequence of halotolerant plant growth promoting strain of Halomonas elongata HEK1 isolated from salterns of Rann of Kutch, Gujarat, India.</title>
        <authorList>
            <person name="Gaba S."/>
            <person name="Singh R.N."/>
            <person name="Abrol S."/>
            <person name="Kaushik R."/>
            <person name="Saxena A.K."/>
        </authorList>
    </citation>
    <scope>NUCLEOTIDE SEQUENCE [LARGE SCALE GENOMIC DNA]</scope>
    <source>
        <strain evidence="4 5">HEK1</strain>
    </source>
</reference>
<accession>A0A1B8P1R1</accession>
<dbReference type="InterPro" id="IPR016162">
    <property type="entry name" value="Ald_DH_N"/>
</dbReference>
<dbReference type="Gene3D" id="3.40.605.10">
    <property type="entry name" value="Aldehyde Dehydrogenase, Chain A, domain 1"/>
    <property type="match status" value="1"/>
</dbReference>
<evidence type="ECO:0000313" key="4">
    <source>
        <dbReference type="EMBL" id="OBX36159.1"/>
    </source>
</evidence>
<dbReference type="EMBL" id="MAJD01000001">
    <property type="protein sequence ID" value="OBX36159.1"/>
    <property type="molecule type" value="Genomic_DNA"/>
</dbReference>
<dbReference type="Pfam" id="PF00171">
    <property type="entry name" value="Aldedh"/>
    <property type="match status" value="1"/>
</dbReference>
<dbReference type="InterPro" id="IPR016163">
    <property type="entry name" value="Ald_DH_C"/>
</dbReference>
<evidence type="ECO:0000256" key="1">
    <source>
        <dbReference type="ARBA" id="ARBA00023002"/>
    </source>
</evidence>